<dbReference type="AlphaFoldDB" id="D8R2X1"/>
<sequence>MASSLSALRHWRAFASPSSRIFDRQGSSVAASNLWRRGFATAGTIPECSDPAIKKALKQLYAINWYDIDEKTANIVEETLSTGEGTADHTILKDTWSSARAVETFYGTLDALRKSIDDLMGLSGENTGPLPDQHQRALEAVHSKYVKYLSSFGEHEHSLKKKVELELGSTLVLLKQRVSGLPPKWGDVGLLGTSGLSGSYIEQRE</sequence>
<gene>
    <name evidence="1" type="ORF">SELMODRAFT_439230</name>
</gene>
<dbReference type="OMA" id="HRFLSTR"/>
<evidence type="ECO:0000313" key="2">
    <source>
        <dbReference type="Proteomes" id="UP000001514"/>
    </source>
</evidence>
<dbReference type="eggNOG" id="ENOG502QQK1">
    <property type="taxonomic scope" value="Eukaryota"/>
</dbReference>
<dbReference type="STRING" id="88036.D8R2X1"/>
<reference evidence="1 2" key="1">
    <citation type="journal article" date="2011" name="Science">
        <title>The Selaginella genome identifies genetic changes associated with the evolution of vascular plants.</title>
        <authorList>
            <person name="Banks J.A."/>
            <person name="Nishiyama T."/>
            <person name="Hasebe M."/>
            <person name="Bowman J.L."/>
            <person name="Gribskov M."/>
            <person name="dePamphilis C."/>
            <person name="Albert V.A."/>
            <person name="Aono N."/>
            <person name="Aoyama T."/>
            <person name="Ambrose B.A."/>
            <person name="Ashton N.W."/>
            <person name="Axtell M.J."/>
            <person name="Barker E."/>
            <person name="Barker M.S."/>
            <person name="Bennetzen J.L."/>
            <person name="Bonawitz N.D."/>
            <person name="Chapple C."/>
            <person name="Cheng C."/>
            <person name="Correa L.G."/>
            <person name="Dacre M."/>
            <person name="DeBarry J."/>
            <person name="Dreyer I."/>
            <person name="Elias M."/>
            <person name="Engstrom E.M."/>
            <person name="Estelle M."/>
            <person name="Feng L."/>
            <person name="Finet C."/>
            <person name="Floyd S.K."/>
            <person name="Frommer W.B."/>
            <person name="Fujita T."/>
            <person name="Gramzow L."/>
            <person name="Gutensohn M."/>
            <person name="Harholt J."/>
            <person name="Hattori M."/>
            <person name="Heyl A."/>
            <person name="Hirai T."/>
            <person name="Hiwatashi Y."/>
            <person name="Ishikawa M."/>
            <person name="Iwata M."/>
            <person name="Karol K.G."/>
            <person name="Koehler B."/>
            <person name="Kolukisaoglu U."/>
            <person name="Kubo M."/>
            <person name="Kurata T."/>
            <person name="Lalonde S."/>
            <person name="Li K."/>
            <person name="Li Y."/>
            <person name="Litt A."/>
            <person name="Lyons E."/>
            <person name="Manning G."/>
            <person name="Maruyama T."/>
            <person name="Michael T.P."/>
            <person name="Mikami K."/>
            <person name="Miyazaki S."/>
            <person name="Morinaga S."/>
            <person name="Murata T."/>
            <person name="Mueller-Roeber B."/>
            <person name="Nelson D.R."/>
            <person name="Obara M."/>
            <person name="Oguri Y."/>
            <person name="Olmstead R.G."/>
            <person name="Onodera N."/>
            <person name="Petersen B.L."/>
            <person name="Pils B."/>
            <person name="Prigge M."/>
            <person name="Rensing S.A."/>
            <person name="Riano-Pachon D.M."/>
            <person name="Roberts A.W."/>
            <person name="Sato Y."/>
            <person name="Scheller H.V."/>
            <person name="Schulz B."/>
            <person name="Schulz C."/>
            <person name="Shakirov E.V."/>
            <person name="Shibagaki N."/>
            <person name="Shinohara N."/>
            <person name="Shippen D.E."/>
            <person name="Soerensen I."/>
            <person name="Sotooka R."/>
            <person name="Sugimoto N."/>
            <person name="Sugita M."/>
            <person name="Sumikawa N."/>
            <person name="Tanurdzic M."/>
            <person name="Theissen G."/>
            <person name="Ulvskov P."/>
            <person name="Wakazuki S."/>
            <person name="Weng J.K."/>
            <person name="Willats W.W."/>
            <person name="Wipf D."/>
            <person name="Wolf P.G."/>
            <person name="Yang L."/>
            <person name="Zimmer A.D."/>
            <person name="Zhu Q."/>
            <person name="Mitros T."/>
            <person name="Hellsten U."/>
            <person name="Loque D."/>
            <person name="Otillar R."/>
            <person name="Salamov A."/>
            <person name="Schmutz J."/>
            <person name="Shapiro H."/>
            <person name="Lindquist E."/>
            <person name="Lucas S."/>
            <person name="Rokhsar D."/>
            <person name="Grigoriev I.V."/>
        </authorList>
    </citation>
    <scope>NUCLEOTIDE SEQUENCE [LARGE SCALE GENOMIC DNA]</scope>
</reference>
<accession>D8R2X1</accession>
<evidence type="ECO:0000313" key="1">
    <source>
        <dbReference type="EMBL" id="EFJ32839.1"/>
    </source>
</evidence>
<dbReference type="OrthoDB" id="1910373at2759"/>
<organism evidence="2">
    <name type="scientific">Selaginella moellendorffii</name>
    <name type="common">Spikemoss</name>
    <dbReference type="NCBI Taxonomy" id="88036"/>
    <lineage>
        <taxon>Eukaryota</taxon>
        <taxon>Viridiplantae</taxon>
        <taxon>Streptophyta</taxon>
        <taxon>Embryophyta</taxon>
        <taxon>Tracheophyta</taxon>
        <taxon>Lycopodiopsida</taxon>
        <taxon>Selaginellales</taxon>
        <taxon>Selaginellaceae</taxon>
        <taxon>Selaginella</taxon>
    </lineage>
</organism>
<dbReference type="KEGG" id="smo:SELMODRAFT_439230"/>
<name>D8R2X1_SELML</name>
<keyword evidence="2" id="KW-1185">Reference proteome</keyword>
<dbReference type="GO" id="GO:0045273">
    <property type="term" value="C:respiratory chain complex II (succinate dehydrogenase)"/>
    <property type="evidence" value="ECO:0007669"/>
    <property type="project" value="InterPro"/>
</dbReference>
<dbReference type="GO" id="GO:0006099">
    <property type="term" value="P:tricarboxylic acid cycle"/>
    <property type="evidence" value="ECO:0007669"/>
    <property type="project" value="InterPro"/>
</dbReference>
<dbReference type="PANTHER" id="PTHR36139">
    <property type="entry name" value="SUCCINATE DEHYDROGENASE SUBUNIT 5, MITOCHONDRIAL"/>
    <property type="match status" value="1"/>
</dbReference>
<dbReference type="FunCoup" id="D8R2X1">
    <property type="interactions" value="3154"/>
</dbReference>
<dbReference type="PANTHER" id="PTHR36139:SF1">
    <property type="entry name" value="SUCCINATE DEHYDROGENASE SUBUNIT 5, MITOCHONDRIAL"/>
    <property type="match status" value="1"/>
</dbReference>
<dbReference type="Pfam" id="PF14290">
    <property type="entry name" value="SDH5_plant"/>
    <property type="match status" value="1"/>
</dbReference>
<protein>
    <recommendedName>
        <fullName evidence="3">Succinate dehydrogenase subunit 5, mitochondrial</fullName>
    </recommendedName>
</protein>
<dbReference type="Gramene" id="EFJ32839">
    <property type="protein sequence ID" value="EFJ32839"/>
    <property type="gene ID" value="SELMODRAFT_439230"/>
</dbReference>
<proteinExistence type="predicted"/>
<dbReference type="HOGENOM" id="CLU_076459_0_0_1"/>
<dbReference type="InParanoid" id="D8R2X1"/>
<dbReference type="InterPro" id="IPR025397">
    <property type="entry name" value="SDH5"/>
</dbReference>
<dbReference type="EMBL" id="GL377571">
    <property type="protein sequence ID" value="EFJ32839.1"/>
    <property type="molecule type" value="Genomic_DNA"/>
</dbReference>
<dbReference type="Proteomes" id="UP000001514">
    <property type="component" value="Unassembled WGS sequence"/>
</dbReference>
<evidence type="ECO:0008006" key="3">
    <source>
        <dbReference type="Google" id="ProtNLM"/>
    </source>
</evidence>